<accession>A0A9W6WLJ3</accession>
<dbReference type="Proteomes" id="UP001165063">
    <property type="component" value="Unassembled WGS sequence"/>
</dbReference>
<evidence type="ECO:0000313" key="1">
    <source>
        <dbReference type="EMBL" id="GME85858.1"/>
    </source>
</evidence>
<dbReference type="AlphaFoldDB" id="A0A9W6WLJ3"/>
<name>A0A9W6WLJ3_AMBMO</name>
<comment type="caution">
    <text evidence="1">The sequence shown here is derived from an EMBL/GenBank/DDBJ whole genome shotgun (WGS) entry which is preliminary data.</text>
</comment>
<dbReference type="EMBL" id="BSXU01018909">
    <property type="protein sequence ID" value="GME85858.1"/>
    <property type="molecule type" value="Genomic_DNA"/>
</dbReference>
<reference evidence="1" key="1">
    <citation type="submission" date="2023-04" db="EMBL/GenBank/DDBJ databases">
        <title>Ambrosiozyma monospora NBRC 1965.</title>
        <authorList>
            <person name="Ichikawa N."/>
            <person name="Sato H."/>
            <person name="Tonouchi N."/>
        </authorList>
    </citation>
    <scope>NUCLEOTIDE SEQUENCE</scope>
    <source>
        <strain evidence="1">NBRC 1965</strain>
    </source>
</reference>
<organism evidence="1 2">
    <name type="scientific">Ambrosiozyma monospora</name>
    <name type="common">Yeast</name>
    <name type="synonym">Endomycopsis monosporus</name>
    <dbReference type="NCBI Taxonomy" id="43982"/>
    <lineage>
        <taxon>Eukaryota</taxon>
        <taxon>Fungi</taxon>
        <taxon>Dikarya</taxon>
        <taxon>Ascomycota</taxon>
        <taxon>Saccharomycotina</taxon>
        <taxon>Pichiomycetes</taxon>
        <taxon>Pichiales</taxon>
        <taxon>Pichiaceae</taxon>
        <taxon>Ambrosiozyma</taxon>
    </lineage>
</organism>
<gene>
    <name evidence="1" type="ORF">Amon01_001022200</name>
</gene>
<evidence type="ECO:0000313" key="2">
    <source>
        <dbReference type="Proteomes" id="UP001165063"/>
    </source>
</evidence>
<protein>
    <submittedName>
        <fullName evidence="1">Unnamed protein product</fullName>
    </submittedName>
</protein>
<sequence>MIKMLRLYCYEDRFHGSDYATIAEEVMCIDWCVLASGSQLIFLRTFFSRTTRSGISSTFNAGIHFLVGRHIAELRFDTKLNSTELLVKYNQAINAFKRDDFSFEDLVGFIDGILLEICPPDHPLFQSFFYNGNTIA</sequence>
<keyword evidence="2" id="KW-1185">Reference proteome</keyword>
<proteinExistence type="predicted"/>